<evidence type="ECO:0000256" key="5">
    <source>
        <dbReference type="ARBA" id="ARBA00022448"/>
    </source>
</evidence>
<dbReference type="InterPro" id="IPR005828">
    <property type="entry name" value="MFS_sugar_transport-like"/>
</dbReference>
<dbReference type="PRINTS" id="PR00171">
    <property type="entry name" value="SUGRTRNSPORT"/>
</dbReference>
<dbReference type="Gene3D" id="1.20.1250.20">
    <property type="entry name" value="MFS general substrate transporter like domains"/>
    <property type="match status" value="2"/>
</dbReference>
<evidence type="ECO:0000256" key="15">
    <source>
        <dbReference type="SAM" id="Phobius"/>
    </source>
</evidence>
<feature type="transmembrane region" description="Helical" evidence="15">
    <location>
        <begin position="282"/>
        <end position="303"/>
    </location>
</feature>
<evidence type="ECO:0000256" key="9">
    <source>
        <dbReference type="ARBA" id="ARBA00022989"/>
    </source>
</evidence>
<dbReference type="InterPro" id="IPR003663">
    <property type="entry name" value="Sugar/inositol_transpt"/>
</dbReference>
<feature type="transmembrane region" description="Helical" evidence="15">
    <location>
        <begin position="167"/>
        <end position="188"/>
    </location>
</feature>
<evidence type="ECO:0000256" key="8">
    <source>
        <dbReference type="ARBA" id="ARBA00022692"/>
    </source>
</evidence>
<evidence type="ECO:0000313" key="18">
    <source>
        <dbReference type="Proteomes" id="UP000694555"/>
    </source>
</evidence>
<feature type="transmembrane region" description="Helical" evidence="15">
    <location>
        <begin position="138"/>
        <end position="161"/>
    </location>
</feature>
<keyword evidence="5" id="KW-0813">Transport</keyword>
<evidence type="ECO:0000256" key="14">
    <source>
        <dbReference type="ARBA" id="ARBA00042909"/>
    </source>
</evidence>
<reference evidence="17" key="2">
    <citation type="submission" date="2025-09" db="UniProtKB">
        <authorList>
            <consortium name="Ensembl"/>
        </authorList>
    </citation>
    <scope>IDENTIFICATION</scope>
</reference>
<organism evidence="17 18">
    <name type="scientific">Buteo japonicus</name>
    <dbReference type="NCBI Taxonomy" id="224669"/>
    <lineage>
        <taxon>Eukaryota</taxon>
        <taxon>Metazoa</taxon>
        <taxon>Chordata</taxon>
        <taxon>Craniata</taxon>
        <taxon>Vertebrata</taxon>
        <taxon>Euteleostomi</taxon>
        <taxon>Archelosauria</taxon>
        <taxon>Archosauria</taxon>
        <taxon>Dinosauria</taxon>
        <taxon>Saurischia</taxon>
        <taxon>Theropoda</taxon>
        <taxon>Coelurosauria</taxon>
        <taxon>Aves</taxon>
        <taxon>Neognathae</taxon>
        <taxon>Neoaves</taxon>
        <taxon>Telluraves</taxon>
        <taxon>Accipitrimorphae</taxon>
        <taxon>Accipitriformes</taxon>
        <taxon>Accipitridae</taxon>
        <taxon>Accipitrinae</taxon>
        <taxon>Buteo</taxon>
    </lineage>
</organism>
<feature type="transmembrane region" description="Helical" evidence="15">
    <location>
        <begin position="310"/>
        <end position="329"/>
    </location>
</feature>
<dbReference type="SUPFAM" id="SSF103473">
    <property type="entry name" value="MFS general substrate transporter"/>
    <property type="match status" value="1"/>
</dbReference>
<dbReference type="PROSITE" id="PS00216">
    <property type="entry name" value="SUGAR_TRANSPORT_1"/>
    <property type="match status" value="1"/>
</dbReference>
<dbReference type="Proteomes" id="UP000694555">
    <property type="component" value="Unplaced"/>
</dbReference>
<dbReference type="InterPro" id="IPR020846">
    <property type="entry name" value="MFS_dom"/>
</dbReference>
<dbReference type="GO" id="GO:1904659">
    <property type="term" value="P:D-glucose transmembrane transport"/>
    <property type="evidence" value="ECO:0007669"/>
    <property type="project" value="TreeGrafter"/>
</dbReference>
<dbReference type="GO" id="GO:0048471">
    <property type="term" value="C:perinuclear region of cytoplasm"/>
    <property type="evidence" value="ECO:0007669"/>
    <property type="project" value="UniProtKB-SubCell"/>
</dbReference>
<dbReference type="GO" id="GO:0012505">
    <property type="term" value="C:endomembrane system"/>
    <property type="evidence" value="ECO:0007669"/>
    <property type="project" value="UniProtKB-SubCell"/>
</dbReference>
<dbReference type="InterPro" id="IPR050820">
    <property type="entry name" value="MFS_Sugar_Transporter"/>
</dbReference>
<evidence type="ECO:0000256" key="12">
    <source>
        <dbReference type="ARBA" id="ARBA00037777"/>
    </source>
</evidence>
<dbReference type="AlphaFoldDB" id="A0A8B9Z2R6"/>
<protein>
    <recommendedName>
        <fullName evidence="13">Solute carrier family 2, facilitated glucose transporter member 10</fullName>
    </recommendedName>
    <alternativeName>
        <fullName evidence="14">Glucose transporter type 10</fullName>
    </alternativeName>
</protein>
<feature type="domain" description="Major facilitator superfamily (MFS) profile" evidence="16">
    <location>
        <begin position="14"/>
        <end position="515"/>
    </location>
</feature>
<name>A0A8B9Z2R6_9AVES</name>
<dbReference type="PANTHER" id="PTHR48023:SF7">
    <property type="entry name" value="SOLUTE CARRIER FAMILY 2, FACILITATED GLUCOSE TRANSPORTER MEMBER 10"/>
    <property type="match status" value="1"/>
</dbReference>
<dbReference type="FunFam" id="1.20.1250.20:FF:000164">
    <property type="entry name" value="solute carrier family 2, facilitated glucose transporter member 10"/>
    <property type="match status" value="1"/>
</dbReference>
<evidence type="ECO:0000259" key="16">
    <source>
        <dbReference type="PROSITE" id="PS50850"/>
    </source>
</evidence>
<evidence type="ECO:0000256" key="10">
    <source>
        <dbReference type="ARBA" id="ARBA00023136"/>
    </source>
</evidence>
<feature type="transmembrane region" description="Helical" evidence="15">
    <location>
        <begin position="487"/>
        <end position="511"/>
    </location>
</feature>
<keyword evidence="10 15" id="KW-0472">Membrane</keyword>
<dbReference type="GO" id="GO:0055056">
    <property type="term" value="F:D-glucose transmembrane transporter activity"/>
    <property type="evidence" value="ECO:0007669"/>
    <property type="project" value="TreeGrafter"/>
</dbReference>
<dbReference type="InterPro" id="IPR005829">
    <property type="entry name" value="Sugar_transporter_CS"/>
</dbReference>
<evidence type="ECO:0000256" key="3">
    <source>
        <dbReference type="ARBA" id="ARBA00004556"/>
    </source>
</evidence>
<accession>A0A8B9Z2R6</accession>
<keyword evidence="6" id="KW-0963">Cytoplasm</keyword>
<dbReference type="PROSITE" id="PS50850">
    <property type="entry name" value="MFS"/>
    <property type="match status" value="1"/>
</dbReference>
<dbReference type="GO" id="GO:0016020">
    <property type="term" value="C:membrane"/>
    <property type="evidence" value="ECO:0007669"/>
    <property type="project" value="InterPro"/>
</dbReference>
<sequence length="549" mass="59486">MKKLGPPPQILLLSATVSLLGGLIFGYELGIISGALLQLQVDFHLSCFKQEVLVSALLIGALLASLVGGILIDRHGRRRAILVSNLVLLVGSLILTLARSFIGLVIGRMTVGFAISVSSMACCIYVSEMVAAHQRGLLVSLYEVGITIGILLSYALNYIFADVDEGWRYMFGLAIAPTAMQFLSILFLPVNPVKLSSWDSDCQKGLIQLQDTEDRAAAKREPYKEKHYSFLDLFRTRDNMRRRTLVGLGLVLFQQFTGQPNVLGYASKIFHSVGFQSNSSAILASVGLGAIKVVATLVAMAFADKAGRRVLLMAGCVVMAISVTTIGLTSRIAPLAMARDCKAATDPNASHSLTQHPLTPLSSQPTVSPILPALGAGKSQAGPGFAATRSLTKAFASTQSRETVRSAGPPFSGAPWAEHMVLNWITLLSMMAFVSAFSVGFGPMTWLVLSEIYPAGIRGRAFAFCNSFNWAANLLISLSFLDLIDAIGFSWMFLLYGLMGVMAVMFIYLFVPETKGQSLEEIDQQFSRKRYVLSCTHAQYRRVEHASST</sequence>
<evidence type="ECO:0000256" key="6">
    <source>
        <dbReference type="ARBA" id="ARBA00022490"/>
    </source>
</evidence>
<proteinExistence type="inferred from homology"/>
<dbReference type="InterPro" id="IPR036259">
    <property type="entry name" value="MFS_trans_sf"/>
</dbReference>
<reference evidence="17" key="1">
    <citation type="submission" date="2025-08" db="UniProtKB">
        <authorList>
            <consortium name="Ensembl"/>
        </authorList>
    </citation>
    <scope>IDENTIFICATION</scope>
</reference>
<evidence type="ECO:0000256" key="13">
    <source>
        <dbReference type="ARBA" id="ARBA00039240"/>
    </source>
</evidence>
<keyword evidence="8 15" id="KW-0812">Transmembrane</keyword>
<comment type="similarity">
    <text evidence="4">Belongs to the major facilitator superfamily. Sugar transporter (TC 2.A.1.1) family. Glucose transporter subfamily.</text>
</comment>
<dbReference type="Ensembl" id="ENSBJAT00000001027.1">
    <property type="protein sequence ID" value="ENSBJAP00000001000.1"/>
    <property type="gene ID" value="ENSBJAG00000000727.1"/>
</dbReference>
<keyword evidence="11" id="KW-0325">Glycoprotein</keyword>
<evidence type="ECO:0000256" key="4">
    <source>
        <dbReference type="ARBA" id="ARBA00007004"/>
    </source>
</evidence>
<comment type="function">
    <text evidence="12">Facilitative glucose transporter required for the development of the cardiovascular system.</text>
</comment>
<feature type="transmembrane region" description="Helical" evidence="15">
    <location>
        <begin position="461"/>
        <end position="481"/>
    </location>
</feature>
<evidence type="ECO:0000256" key="2">
    <source>
        <dbReference type="ARBA" id="ARBA00004127"/>
    </source>
</evidence>
<dbReference type="Pfam" id="PF00083">
    <property type="entry name" value="Sugar_tr"/>
    <property type="match status" value="2"/>
</dbReference>
<comment type="subcellular location">
    <subcellularLocation>
        <location evidence="3">Cytoplasm</location>
        <location evidence="3">Perinuclear region</location>
    </subcellularLocation>
    <subcellularLocation>
        <location evidence="2">Endomembrane system</location>
        <topology evidence="2">Multi-pass membrane protein</topology>
    </subcellularLocation>
</comment>
<dbReference type="PANTHER" id="PTHR48023">
    <property type="entry name" value="D-XYLOSE-PROTON SYMPORTER-LIKE 2"/>
    <property type="match status" value="1"/>
</dbReference>
<feature type="transmembrane region" description="Helical" evidence="15">
    <location>
        <begin position="12"/>
        <end position="32"/>
    </location>
</feature>
<dbReference type="FunFam" id="1.20.1250.20:FF:000790">
    <property type="entry name" value="Solute carrier family 2 member 10"/>
    <property type="match status" value="1"/>
</dbReference>
<dbReference type="GO" id="GO:0072359">
    <property type="term" value="P:circulatory system development"/>
    <property type="evidence" value="ECO:0007669"/>
    <property type="project" value="TreeGrafter"/>
</dbReference>
<evidence type="ECO:0000256" key="1">
    <source>
        <dbReference type="ARBA" id="ARBA00000618"/>
    </source>
</evidence>
<feature type="transmembrane region" description="Helical" evidence="15">
    <location>
        <begin position="424"/>
        <end position="449"/>
    </location>
</feature>
<feature type="transmembrane region" description="Helical" evidence="15">
    <location>
        <begin position="104"/>
        <end position="126"/>
    </location>
</feature>
<evidence type="ECO:0000256" key="7">
    <source>
        <dbReference type="ARBA" id="ARBA00022597"/>
    </source>
</evidence>
<dbReference type="CDD" id="cd17436">
    <property type="entry name" value="MFS_GLUT10_Class3"/>
    <property type="match status" value="1"/>
</dbReference>
<feature type="transmembrane region" description="Helical" evidence="15">
    <location>
        <begin position="244"/>
        <end position="262"/>
    </location>
</feature>
<evidence type="ECO:0000313" key="17">
    <source>
        <dbReference type="Ensembl" id="ENSBJAP00000001000.1"/>
    </source>
</evidence>
<feature type="transmembrane region" description="Helical" evidence="15">
    <location>
        <begin position="79"/>
        <end position="98"/>
    </location>
</feature>
<feature type="transmembrane region" description="Helical" evidence="15">
    <location>
        <begin position="52"/>
        <end position="72"/>
    </location>
</feature>
<keyword evidence="7" id="KW-0762">Sugar transport</keyword>
<evidence type="ECO:0000256" key="11">
    <source>
        <dbReference type="ARBA" id="ARBA00023180"/>
    </source>
</evidence>
<keyword evidence="9 15" id="KW-1133">Transmembrane helix</keyword>
<comment type="catalytic activity">
    <reaction evidence="1">
        <text>D-glucose(out) = D-glucose(in)</text>
        <dbReference type="Rhea" id="RHEA:60376"/>
        <dbReference type="ChEBI" id="CHEBI:4167"/>
    </reaction>
</comment>
<keyword evidence="18" id="KW-1185">Reference proteome</keyword>